<name>A0AC61N461_9FIRM</name>
<organism evidence="1 2">
    <name type="scientific">Aristaeella hokkaidonensis</name>
    <dbReference type="NCBI Taxonomy" id="3046382"/>
    <lineage>
        <taxon>Bacteria</taxon>
        <taxon>Bacillati</taxon>
        <taxon>Bacillota</taxon>
        <taxon>Clostridia</taxon>
        <taxon>Eubacteriales</taxon>
        <taxon>Aristaeellaceae</taxon>
        <taxon>Aristaeella</taxon>
    </lineage>
</organism>
<dbReference type="Proteomes" id="UP000682782">
    <property type="component" value="Chromosome"/>
</dbReference>
<protein>
    <submittedName>
        <fullName evidence="1">Heat-inducible transcription repressor HrcA</fullName>
    </submittedName>
</protein>
<sequence>MQMDERKRRILRAIIDDYILTGIPVGSRTISKKYETGLSSATIRNEMSDLEELGFLDQPHVSAGRVPSAKAYRLYVDSLLQSGVIPDDSAESVLGHFSGRIHQMEDVIDHAARVLSSLTQYTAVVLSPNGLEPRLQTIQLVPVSIGSALVVIVTDQGVIRDSVIRISPEMDGDTLYAISRTLTNELKGCTLSDACKVLPELIRRMEGNDEVLRGLYGYFTEGQQASRSPHVAVGGTSNMLSYPEYSDVDKARSFLSLMETRDKLAEIVRGNGELAFTVRIGPETGVPEMADCSIITATYSTRGGQQGTIGVIGPTRMRYSRVISILNMMGHQLTDMFNGEDENNPSRNQE</sequence>
<accession>A0AC61N461</accession>
<reference evidence="1" key="1">
    <citation type="submission" date="2021-01" db="EMBL/GenBank/DDBJ databases">
        <title>Complete genome sequence of Clostridiales bacterium R-7.</title>
        <authorList>
            <person name="Mahoney-Kurpe S.C."/>
            <person name="Palevich N."/>
            <person name="Koike S."/>
            <person name="Moon C.D."/>
            <person name="Attwood G.T."/>
        </authorList>
    </citation>
    <scope>NUCLEOTIDE SEQUENCE</scope>
    <source>
        <strain evidence="1">R-7</strain>
    </source>
</reference>
<evidence type="ECO:0000313" key="2">
    <source>
        <dbReference type="Proteomes" id="UP000682782"/>
    </source>
</evidence>
<dbReference type="EMBL" id="CP068393">
    <property type="protein sequence ID" value="QUC67875.1"/>
    <property type="molecule type" value="Genomic_DNA"/>
</dbReference>
<proteinExistence type="predicted"/>
<keyword evidence="2" id="KW-1185">Reference proteome</keyword>
<evidence type="ECO:0000313" key="1">
    <source>
        <dbReference type="EMBL" id="QUC67875.1"/>
    </source>
</evidence>
<gene>
    <name evidence="1" type="primary">hrcA</name>
    <name evidence="1" type="ORF">JYE49_04025</name>
</gene>